<feature type="transmembrane region" description="Helical" evidence="3">
    <location>
        <begin position="155"/>
        <end position="182"/>
    </location>
</feature>
<gene>
    <name evidence="6" type="primary">LOC100374888</name>
</gene>
<dbReference type="Gene3D" id="2.10.50.10">
    <property type="entry name" value="Tumor Necrosis Factor Receptor, subunit A, domain 2"/>
    <property type="match status" value="1"/>
</dbReference>
<evidence type="ECO:0000256" key="1">
    <source>
        <dbReference type="PROSITE-ProRule" id="PRU00206"/>
    </source>
</evidence>
<feature type="disulfide bond" evidence="1">
    <location>
        <begin position="67"/>
        <end position="80"/>
    </location>
</feature>
<accession>A0ABM0GW38</accession>
<keyword evidence="3" id="KW-1133">Transmembrane helix</keyword>
<feature type="compositionally biased region" description="Basic and acidic residues" evidence="2">
    <location>
        <begin position="236"/>
        <end position="256"/>
    </location>
</feature>
<keyword evidence="1" id="KW-1015">Disulfide bond</keyword>
<feature type="transmembrane region" description="Helical" evidence="3">
    <location>
        <begin position="7"/>
        <end position="27"/>
    </location>
</feature>
<name>A0ABM0GW38_SACKO</name>
<organism evidence="5 6">
    <name type="scientific">Saccoglossus kowalevskii</name>
    <name type="common">Acorn worm</name>
    <dbReference type="NCBI Taxonomy" id="10224"/>
    <lineage>
        <taxon>Eukaryota</taxon>
        <taxon>Metazoa</taxon>
        <taxon>Hemichordata</taxon>
        <taxon>Enteropneusta</taxon>
        <taxon>Harrimaniidae</taxon>
        <taxon>Saccoglossus</taxon>
    </lineage>
</organism>
<feature type="domain" description="TNFR-Cys" evidence="4">
    <location>
        <begin position="33"/>
        <end position="88"/>
    </location>
</feature>
<proteinExistence type="predicted"/>
<sequence length="256" mass="27463">MTPWLSLLYLYMIVIVVVIDLTMSSVIRVPISGCKDGYFVYKIPPGIYRNKDGSDQSVYPGAMCRACSVCPDGAATLSPCSQTEDTVCGGCVKQGYVFDEGTKSCQPEYIIKGQAEPEKHFGLNEFGETASINAPFLADYEDGGTGVSASSVEMLLGAAATLFAVVATTTVVLIVVCVVSTIKQIKTGKRKNEQDKHVTSKDKKGVVNVNFTENEEETIVCPLYTANGDAASTSKKGGDEKPWNSLLGDERTPKTI</sequence>
<keyword evidence="3" id="KW-0812">Transmembrane</keyword>
<dbReference type="Pfam" id="PF00020">
    <property type="entry name" value="TNFR_c6"/>
    <property type="match status" value="1"/>
</dbReference>
<dbReference type="InterPro" id="IPR001368">
    <property type="entry name" value="TNFR/NGFR_Cys_rich_reg"/>
</dbReference>
<evidence type="ECO:0000256" key="2">
    <source>
        <dbReference type="SAM" id="MobiDB-lite"/>
    </source>
</evidence>
<evidence type="ECO:0000256" key="3">
    <source>
        <dbReference type="SAM" id="Phobius"/>
    </source>
</evidence>
<keyword evidence="3" id="KW-0472">Membrane</keyword>
<comment type="caution">
    <text evidence="1">Lacks conserved residue(s) required for the propagation of feature annotation.</text>
</comment>
<feature type="repeat" description="TNFR-Cys" evidence="1">
    <location>
        <begin position="33"/>
        <end position="88"/>
    </location>
</feature>
<evidence type="ECO:0000259" key="4">
    <source>
        <dbReference type="PROSITE" id="PS50050"/>
    </source>
</evidence>
<evidence type="ECO:0000313" key="5">
    <source>
        <dbReference type="Proteomes" id="UP000694865"/>
    </source>
</evidence>
<dbReference type="RefSeq" id="XP_002738617.1">
    <property type="nucleotide sequence ID" value="XM_002738571.2"/>
</dbReference>
<reference evidence="6" key="1">
    <citation type="submission" date="2025-08" db="UniProtKB">
        <authorList>
            <consortium name="RefSeq"/>
        </authorList>
    </citation>
    <scope>IDENTIFICATION</scope>
    <source>
        <tissue evidence="6">Testes</tissue>
    </source>
</reference>
<dbReference type="Proteomes" id="UP000694865">
    <property type="component" value="Unplaced"/>
</dbReference>
<feature type="region of interest" description="Disordered" evidence="2">
    <location>
        <begin position="231"/>
        <end position="256"/>
    </location>
</feature>
<keyword evidence="5" id="KW-1185">Reference proteome</keyword>
<feature type="disulfide bond" evidence="1">
    <location>
        <begin position="70"/>
        <end position="88"/>
    </location>
</feature>
<dbReference type="GeneID" id="100374888"/>
<evidence type="ECO:0000313" key="6">
    <source>
        <dbReference type="RefSeq" id="XP_002738617.1"/>
    </source>
</evidence>
<dbReference type="PROSITE" id="PS50050">
    <property type="entry name" value="TNFR_NGFR_2"/>
    <property type="match status" value="1"/>
</dbReference>
<protein>
    <submittedName>
        <fullName evidence="6">Uncharacterized protein LOC100374888 isoform X1</fullName>
    </submittedName>
</protein>